<evidence type="ECO:0000313" key="1">
    <source>
        <dbReference type="EMBL" id="JAP67774.1"/>
    </source>
</evidence>
<reference evidence="1" key="1">
    <citation type="journal article" date="2017" name="Ticks Tick Borne Dis.">
        <title>An insight into the sialome of Hyalomma excavatum.</title>
        <authorList>
            <person name="Ribeiro J.M."/>
            <person name="Slovak M."/>
            <person name="Francischetti I.M."/>
        </authorList>
    </citation>
    <scope>NUCLEOTIDE SEQUENCE</scope>
    <source>
        <strain evidence="1">Samish</strain>
        <tissue evidence="1">Salivary glands</tissue>
    </source>
</reference>
<dbReference type="InterPro" id="IPR013083">
    <property type="entry name" value="Znf_RING/FYVE/PHD"/>
</dbReference>
<name>A0A131XJN9_9ACAR</name>
<proteinExistence type="evidence at transcript level"/>
<dbReference type="AlphaFoldDB" id="A0A131XJN9"/>
<protein>
    <submittedName>
        <fullName evidence="1">Uncharacterized protein</fullName>
    </submittedName>
</protein>
<organism evidence="1">
    <name type="scientific">Hyalomma excavatum</name>
    <dbReference type="NCBI Taxonomy" id="257692"/>
    <lineage>
        <taxon>Eukaryota</taxon>
        <taxon>Metazoa</taxon>
        <taxon>Ecdysozoa</taxon>
        <taxon>Arthropoda</taxon>
        <taxon>Chelicerata</taxon>
        <taxon>Arachnida</taxon>
        <taxon>Acari</taxon>
        <taxon>Parasitiformes</taxon>
        <taxon>Ixodida</taxon>
        <taxon>Ixodoidea</taxon>
        <taxon>Ixodidae</taxon>
        <taxon>Hyalomminae</taxon>
        <taxon>Hyalomma</taxon>
    </lineage>
</organism>
<sequence length="175" mass="19753">MSAFTVTVRDFPDLKDRTRLLLEQRPPEGSQCLRCGDLAGLAWRALCGHCFCNDCKDVLSRAHVLTCPVHFVKTPGSMLKRTDQGLQDTKECTARCAWDGCTEAGSLQYILKHSESCPKKPRIRRNYSWQCFEDEMEDNLHSGLVKIIKPPSPSSPKIQMSHPLEFPVFHQCSAS</sequence>
<dbReference type="SUPFAM" id="SSF57850">
    <property type="entry name" value="RING/U-box"/>
    <property type="match status" value="1"/>
</dbReference>
<accession>A0A131XJN9</accession>
<dbReference type="EMBL" id="GEFH01000807">
    <property type="protein sequence ID" value="JAP67774.1"/>
    <property type="molecule type" value="mRNA"/>
</dbReference>
<dbReference type="Gene3D" id="3.30.40.10">
    <property type="entry name" value="Zinc/RING finger domain, C3HC4 (zinc finger)"/>
    <property type="match status" value="1"/>
</dbReference>